<gene>
    <name evidence="7" type="primary">mdtA_2</name>
    <name evidence="7" type="ORF">KOR34_42620</name>
</gene>
<evidence type="ECO:0000256" key="1">
    <source>
        <dbReference type="ARBA" id="ARBA00009477"/>
    </source>
</evidence>
<comment type="caution">
    <text evidence="7">The sequence shown here is derived from an EMBL/GenBank/DDBJ whole genome shotgun (WGS) entry which is preliminary data.</text>
</comment>
<dbReference type="EMBL" id="SIHJ01000003">
    <property type="protein sequence ID" value="TWT32499.1"/>
    <property type="molecule type" value="Genomic_DNA"/>
</dbReference>
<reference evidence="7 8" key="1">
    <citation type="submission" date="2019-02" db="EMBL/GenBank/DDBJ databases">
        <title>Deep-cultivation of Planctomycetes and their phenomic and genomic characterization uncovers novel biology.</title>
        <authorList>
            <person name="Wiegand S."/>
            <person name="Jogler M."/>
            <person name="Boedeker C."/>
            <person name="Pinto D."/>
            <person name="Vollmers J."/>
            <person name="Rivas-Marin E."/>
            <person name="Kohn T."/>
            <person name="Peeters S.H."/>
            <person name="Heuer A."/>
            <person name="Rast P."/>
            <person name="Oberbeckmann S."/>
            <person name="Bunk B."/>
            <person name="Jeske O."/>
            <person name="Meyerdierks A."/>
            <person name="Storesund J.E."/>
            <person name="Kallscheuer N."/>
            <person name="Luecker S."/>
            <person name="Lage O.M."/>
            <person name="Pohl T."/>
            <person name="Merkel B.J."/>
            <person name="Hornburger P."/>
            <person name="Mueller R.-W."/>
            <person name="Bruemmer F."/>
            <person name="Labrenz M."/>
            <person name="Spormann A.M."/>
            <person name="Op Den Camp H."/>
            <person name="Overmann J."/>
            <person name="Amann R."/>
            <person name="Jetten M.S.M."/>
            <person name="Mascher T."/>
            <person name="Medema M.H."/>
            <person name="Devos D.P."/>
            <person name="Kaster A.-K."/>
            <person name="Ovreas L."/>
            <person name="Rohde M."/>
            <person name="Galperin M.Y."/>
            <person name="Jogler C."/>
        </authorList>
    </citation>
    <scope>NUCLEOTIDE SEQUENCE [LARGE SCALE GENOMIC DNA]</scope>
    <source>
        <strain evidence="7 8">KOR34</strain>
    </source>
</reference>
<evidence type="ECO:0000313" key="8">
    <source>
        <dbReference type="Proteomes" id="UP000316714"/>
    </source>
</evidence>
<sequence precursor="true">MRYLRSLGVLSILALPALVGCNQAAPANPGATAYTPRQTRAEVQVVAAERRPLSAVEEFTGDLLPRRRTRIVAEVEGVVKQIPQTGAQFDITIDGRRYSEKLGVSYGQKVAAGDVLVQLDTSDFEVALRMAKAKLAKASADLAELKSWDRPEEVRRLSALRDEAAARLSQAHRDLLRMRSLVASRAITEAEHDEAAMKVATAQAVVDSAEASLAASTAGPTAEAVAVQEALVSQAAAEVEEKQRQLEKATLRAPYDGVVTAVDVEVGERVAPSSDPLVEVMDLKYLIAEFGVPESYVGAFALRNEAQVVAAGAAQPVTGVVVAINELVDPSTRTFRVRVAIDNEIARLKAGQFVTVRLPLKTPGEASPVVPSRSLAFVEGEPHVFVVEGDVAHRRRVETGLTSDGWVEVRSGVQAGERVVVDDPALISDGMAVTVVPSAAEVAAGDSTLQR</sequence>
<evidence type="ECO:0000259" key="6">
    <source>
        <dbReference type="Pfam" id="PF25989"/>
    </source>
</evidence>
<organism evidence="7 8">
    <name type="scientific">Posidoniimonas corsicana</name>
    <dbReference type="NCBI Taxonomy" id="1938618"/>
    <lineage>
        <taxon>Bacteria</taxon>
        <taxon>Pseudomonadati</taxon>
        <taxon>Planctomycetota</taxon>
        <taxon>Planctomycetia</taxon>
        <taxon>Pirellulales</taxon>
        <taxon>Lacipirellulaceae</taxon>
        <taxon>Posidoniimonas</taxon>
    </lineage>
</organism>
<protein>
    <submittedName>
        <fullName evidence="7">Multidrug resistance protein MdtA</fullName>
    </submittedName>
</protein>
<dbReference type="GO" id="GO:0015562">
    <property type="term" value="F:efflux transmembrane transporter activity"/>
    <property type="evidence" value="ECO:0007669"/>
    <property type="project" value="TreeGrafter"/>
</dbReference>
<dbReference type="OrthoDB" id="245220at2"/>
<keyword evidence="3" id="KW-0732">Signal</keyword>
<dbReference type="GO" id="GO:1990281">
    <property type="term" value="C:efflux pump complex"/>
    <property type="evidence" value="ECO:0007669"/>
    <property type="project" value="TreeGrafter"/>
</dbReference>
<feature type="domain" description="YbhG-like alpha-helical hairpin" evidence="4">
    <location>
        <begin position="119"/>
        <end position="246"/>
    </location>
</feature>
<evidence type="ECO:0000256" key="3">
    <source>
        <dbReference type="SAM" id="SignalP"/>
    </source>
</evidence>
<feature type="signal peptide" evidence="3">
    <location>
        <begin position="1"/>
        <end position="24"/>
    </location>
</feature>
<evidence type="ECO:0000259" key="5">
    <source>
        <dbReference type="Pfam" id="PF25954"/>
    </source>
</evidence>
<feature type="domain" description="CusB-like beta-barrel" evidence="5">
    <location>
        <begin position="290"/>
        <end position="358"/>
    </location>
</feature>
<dbReference type="Gene3D" id="2.40.30.170">
    <property type="match status" value="1"/>
</dbReference>
<keyword evidence="8" id="KW-1185">Reference proteome</keyword>
<keyword evidence="2" id="KW-0175">Coiled coil</keyword>
<dbReference type="PROSITE" id="PS51257">
    <property type="entry name" value="PROKAR_LIPOPROTEIN"/>
    <property type="match status" value="1"/>
</dbReference>
<dbReference type="Pfam" id="PF25881">
    <property type="entry name" value="HH_YBHG"/>
    <property type="match status" value="1"/>
</dbReference>
<feature type="coiled-coil region" evidence="2">
    <location>
        <begin position="225"/>
        <end position="252"/>
    </location>
</feature>
<proteinExistence type="inferred from homology"/>
<evidence type="ECO:0000313" key="7">
    <source>
        <dbReference type="EMBL" id="TWT32499.1"/>
    </source>
</evidence>
<dbReference type="InterPro" id="IPR006143">
    <property type="entry name" value="RND_pump_MFP"/>
</dbReference>
<evidence type="ECO:0000256" key="2">
    <source>
        <dbReference type="SAM" id="Coils"/>
    </source>
</evidence>
<name>A0A5C5V3I9_9BACT</name>
<dbReference type="PANTHER" id="PTHR30469">
    <property type="entry name" value="MULTIDRUG RESISTANCE PROTEIN MDTA"/>
    <property type="match status" value="1"/>
</dbReference>
<feature type="domain" description="YknX-like C-terminal permuted SH3-like" evidence="6">
    <location>
        <begin position="369"/>
        <end position="435"/>
    </location>
</feature>
<comment type="similarity">
    <text evidence="1">Belongs to the membrane fusion protein (MFP) (TC 8.A.1) family.</text>
</comment>
<dbReference type="Proteomes" id="UP000316714">
    <property type="component" value="Unassembled WGS sequence"/>
</dbReference>
<evidence type="ECO:0000259" key="4">
    <source>
        <dbReference type="Pfam" id="PF25881"/>
    </source>
</evidence>
<feature type="chain" id="PRO_5023105002" evidence="3">
    <location>
        <begin position="25"/>
        <end position="451"/>
    </location>
</feature>
<dbReference type="SUPFAM" id="SSF111369">
    <property type="entry name" value="HlyD-like secretion proteins"/>
    <property type="match status" value="1"/>
</dbReference>
<dbReference type="Gene3D" id="2.40.50.100">
    <property type="match status" value="1"/>
</dbReference>
<dbReference type="InterPro" id="IPR058792">
    <property type="entry name" value="Beta-barrel_RND_2"/>
</dbReference>
<dbReference type="Gene3D" id="1.10.287.470">
    <property type="entry name" value="Helix hairpin bin"/>
    <property type="match status" value="1"/>
</dbReference>
<dbReference type="InterPro" id="IPR058637">
    <property type="entry name" value="YknX-like_C"/>
</dbReference>
<dbReference type="AlphaFoldDB" id="A0A5C5V3I9"/>
<dbReference type="RefSeq" id="WP_146567917.1">
    <property type="nucleotide sequence ID" value="NZ_SIHJ01000003.1"/>
</dbReference>
<dbReference type="InterPro" id="IPR059052">
    <property type="entry name" value="HH_YbhG-like"/>
</dbReference>
<dbReference type="NCBIfam" id="TIGR01730">
    <property type="entry name" value="RND_mfp"/>
    <property type="match status" value="1"/>
</dbReference>
<accession>A0A5C5V3I9</accession>
<dbReference type="Pfam" id="PF25954">
    <property type="entry name" value="Beta-barrel_RND_2"/>
    <property type="match status" value="1"/>
</dbReference>
<dbReference type="Gene3D" id="2.40.420.20">
    <property type="match status" value="1"/>
</dbReference>
<dbReference type="Pfam" id="PF25989">
    <property type="entry name" value="YknX_C"/>
    <property type="match status" value="1"/>
</dbReference>